<accession>A0ABV1JUT9</accession>
<evidence type="ECO:0000256" key="1">
    <source>
        <dbReference type="SAM" id="MobiDB-lite"/>
    </source>
</evidence>
<feature type="compositionally biased region" description="Low complexity" evidence="1">
    <location>
        <begin position="37"/>
        <end position="57"/>
    </location>
</feature>
<proteinExistence type="predicted"/>
<protein>
    <submittedName>
        <fullName evidence="2">Uncharacterized protein</fullName>
    </submittedName>
</protein>
<comment type="caution">
    <text evidence="2">The sequence shown here is derived from an EMBL/GenBank/DDBJ whole genome shotgun (WGS) entry which is preliminary data.</text>
</comment>
<evidence type="ECO:0000313" key="2">
    <source>
        <dbReference type="EMBL" id="MEQ3539715.1"/>
    </source>
</evidence>
<evidence type="ECO:0000313" key="3">
    <source>
        <dbReference type="Proteomes" id="UP001464923"/>
    </source>
</evidence>
<dbReference type="EMBL" id="JBEDNP010000006">
    <property type="protein sequence ID" value="MEQ3539715.1"/>
    <property type="molecule type" value="Genomic_DNA"/>
</dbReference>
<feature type="region of interest" description="Disordered" evidence="1">
    <location>
        <begin position="16"/>
        <end position="57"/>
    </location>
</feature>
<name>A0ABV1JUT9_9PSEU</name>
<dbReference type="RefSeq" id="WP_345648766.1">
    <property type="nucleotide sequence ID" value="NZ_BAABLY010000059.1"/>
</dbReference>
<gene>
    <name evidence="2" type="ORF">WHI96_12840</name>
</gene>
<sequence>MAGAAPAWLGTLDPAQREVAVGHAPTGDAERRRWFYTPPTTAGSPSTTSSRRSSAPP</sequence>
<dbReference type="Proteomes" id="UP001464923">
    <property type="component" value="Unassembled WGS sequence"/>
</dbReference>
<keyword evidence="3" id="KW-1185">Reference proteome</keyword>
<reference evidence="2 3" key="1">
    <citation type="submission" date="2024-03" db="EMBL/GenBank/DDBJ databases">
        <title>Draft genome sequence of Pseudonocardia tropica JCM 19149.</title>
        <authorList>
            <person name="Butdee W."/>
            <person name="Duangmal K."/>
        </authorList>
    </citation>
    <scope>NUCLEOTIDE SEQUENCE [LARGE SCALE GENOMIC DNA]</scope>
    <source>
        <strain evidence="2 3">JCM 19149</strain>
    </source>
</reference>
<organism evidence="2 3">
    <name type="scientific">Pseudonocardia tropica</name>
    <dbReference type="NCBI Taxonomy" id="681289"/>
    <lineage>
        <taxon>Bacteria</taxon>
        <taxon>Bacillati</taxon>
        <taxon>Actinomycetota</taxon>
        <taxon>Actinomycetes</taxon>
        <taxon>Pseudonocardiales</taxon>
        <taxon>Pseudonocardiaceae</taxon>
        <taxon>Pseudonocardia</taxon>
    </lineage>
</organism>